<dbReference type="InterPro" id="IPR050855">
    <property type="entry name" value="NDM-1-like"/>
</dbReference>
<dbReference type="Proteomes" id="UP000240509">
    <property type="component" value="Unassembled WGS sequence"/>
</dbReference>
<name>A0A2T4U9M9_9BACI</name>
<evidence type="ECO:0000259" key="1">
    <source>
        <dbReference type="SMART" id="SM00849"/>
    </source>
</evidence>
<accession>A0A2T4U9M9</accession>
<sequence>MNDTNIVFIERTFPSANMVLVKGKKPLLIDTGFGSDIKGTKQLITEAGVKPEKIGQIVNTHYHSDHAGGNYYFQKNYRTPIAAHRWEAGAVNAVDPEACSAEWLDQPVEPYRIQQPLSEGDEITSGSTVLQAVETPGHTLGHLSFYAPEEEILMAGDLFHRDDLGWLNTFREGTAAIHRSMESLEKLSRFRIKKAYSGHGPAMDDPGTAIDKARKRTEKWLKEPEKVAWHGCKRVFAYTLMIKDGLHKNEINSYLLSCGWFRDFAKHAFNVEPADFLPVLMEEMIRSEAALWHGEYLKAAASYHAPDASWMNRNIKPKDWVRIGLPPAAIK</sequence>
<gene>
    <name evidence="2" type="ORF">C6Y45_01605</name>
</gene>
<dbReference type="Gene3D" id="3.60.15.10">
    <property type="entry name" value="Ribonuclease Z/Hydroxyacylglutathione hydrolase-like"/>
    <property type="match status" value="1"/>
</dbReference>
<dbReference type="AlphaFoldDB" id="A0A2T4U9M9"/>
<comment type="caution">
    <text evidence="2">The sequence shown here is derived from an EMBL/GenBank/DDBJ whole genome shotgun (WGS) entry which is preliminary data.</text>
</comment>
<dbReference type="EMBL" id="PZJJ01000002">
    <property type="protein sequence ID" value="PTL40101.1"/>
    <property type="molecule type" value="Genomic_DNA"/>
</dbReference>
<keyword evidence="3" id="KW-1185">Reference proteome</keyword>
<dbReference type="InterPro" id="IPR036866">
    <property type="entry name" value="RibonucZ/Hydroxyglut_hydro"/>
</dbReference>
<dbReference type="Pfam" id="PF00753">
    <property type="entry name" value="Lactamase_B"/>
    <property type="match status" value="1"/>
</dbReference>
<proteinExistence type="predicted"/>
<dbReference type="RefSeq" id="WP_107583278.1">
    <property type="nucleotide sequence ID" value="NZ_PZJJ01000002.1"/>
</dbReference>
<keyword evidence="2" id="KW-0378">Hydrolase</keyword>
<organism evidence="2 3">
    <name type="scientific">Alkalicoccus saliphilus</name>
    <dbReference type="NCBI Taxonomy" id="200989"/>
    <lineage>
        <taxon>Bacteria</taxon>
        <taxon>Bacillati</taxon>
        <taxon>Bacillota</taxon>
        <taxon>Bacilli</taxon>
        <taxon>Bacillales</taxon>
        <taxon>Bacillaceae</taxon>
        <taxon>Alkalicoccus</taxon>
    </lineage>
</organism>
<dbReference type="OrthoDB" id="9802248at2"/>
<protein>
    <submittedName>
        <fullName evidence="2">MBL fold metallo-hydrolase</fullName>
    </submittedName>
</protein>
<dbReference type="SUPFAM" id="SSF56281">
    <property type="entry name" value="Metallo-hydrolase/oxidoreductase"/>
    <property type="match status" value="1"/>
</dbReference>
<dbReference type="SMART" id="SM00849">
    <property type="entry name" value="Lactamase_B"/>
    <property type="match status" value="1"/>
</dbReference>
<dbReference type="GO" id="GO:0016787">
    <property type="term" value="F:hydrolase activity"/>
    <property type="evidence" value="ECO:0007669"/>
    <property type="project" value="UniProtKB-KW"/>
</dbReference>
<dbReference type="InterPro" id="IPR001279">
    <property type="entry name" value="Metallo-B-lactamas"/>
</dbReference>
<reference evidence="2 3" key="1">
    <citation type="submission" date="2018-03" db="EMBL/GenBank/DDBJ databases">
        <title>Alkalicoccus saliphilus sp. nov., isolated from a mineral pool.</title>
        <authorList>
            <person name="Zhao B."/>
        </authorList>
    </citation>
    <scope>NUCLEOTIDE SEQUENCE [LARGE SCALE GENOMIC DNA]</scope>
    <source>
        <strain evidence="2 3">6AG</strain>
    </source>
</reference>
<feature type="domain" description="Metallo-beta-lactamase" evidence="1">
    <location>
        <begin position="15"/>
        <end position="199"/>
    </location>
</feature>
<evidence type="ECO:0000313" key="2">
    <source>
        <dbReference type="EMBL" id="PTL40101.1"/>
    </source>
</evidence>
<evidence type="ECO:0000313" key="3">
    <source>
        <dbReference type="Proteomes" id="UP000240509"/>
    </source>
</evidence>
<dbReference type="PANTHER" id="PTHR42951">
    <property type="entry name" value="METALLO-BETA-LACTAMASE DOMAIN-CONTAINING"/>
    <property type="match status" value="1"/>
</dbReference>